<dbReference type="GO" id="GO:0006508">
    <property type="term" value="P:proteolysis"/>
    <property type="evidence" value="ECO:0007669"/>
    <property type="project" value="UniProtKB-KW"/>
</dbReference>
<evidence type="ECO:0000256" key="6">
    <source>
        <dbReference type="ARBA" id="ARBA00023145"/>
    </source>
</evidence>
<reference evidence="13" key="1">
    <citation type="submission" date="2021-07" db="EMBL/GenBank/DDBJ databases">
        <authorList>
            <person name="Catto M.A."/>
            <person name="Jacobson A."/>
            <person name="Kennedy G."/>
            <person name="Labadie P."/>
            <person name="Hunt B.G."/>
            <person name="Srinivasan R."/>
        </authorList>
    </citation>
    <scope>NUCLEOTIDE SEQUENCE</scope>
    <source>
        <strain evidence="13">PL_HMW_Pooled</strain>
        <tissue evidence="13">Head</tissue>
    </source>
</reference>
<dbReference type="SMART" id="SM00020">
    <property type="entry name" value="Tryp_SPc"/>
    <property type="match status" value="1"/>
</dbReference>
<evidence type="ECO:0000256" key="10">
    <source>
        <dbReference type="RuleBase" id="RU363034"/>
    </source>
</evidence>
<keyword evidence="4 10" id="KW-0378">Hydrolase</keyword>
<evidence type="ECO:0000256" key="2">
    <source>
        <dbReference type="ARBA" id="ARBA00022670"/>
    </source>
</evidence>
<evidence type="ECO:0000256" key="4">
    <source>
        <dbReference type="ARBA" id="ARBA00022801"/>
    </source>
</evidence>
<dbReference type="CDD" id="cd00190">
    <property type="entry name" value="Tryp_SPc"/>
    <property type="match status" value="1"/>
</dbReference>
<dbReference type="PANTHER" id="PTHR24276">
    <property type="entry name" value="POLYSERASE-RELATED"/>
    <property type="match status" value="1"/>
</dbReference>
<dbReference type="InterPro" id="IPR001314">
    <property type="entry name" value="Peptidase_S1A"/>
</dbReference>
<protein>
    <recommendedName>
        <fullName evidence="9">trypsin</fullName>
        <ecNumber evidence="9">3.4.21.4</ecNumber>
    </recommendedName>
</protein>
<comment type="caution">
    <text evidence="13">The sequence shown here is derived from an EMBL/GenBank/DDBJ whole genome shotgun (WGS) entry which is preliminary data.</text>
</comment>
<evidence type="ECO:0000256" key="5">
    <source>
        <dbReference type="ARBA" id="ARBA00022825"/>
    </source>
</evidence>
<comment type="similarity">
    <text evidence="1">Belongs to the peptidase S1 family.</text>
</comment>
<dbReference type="InterPro" id="IPR043504">
    <property type="entry name" value="Peptidase_S1_PA_chymotrypsin"/>
</dbReference>
<dbReference type="EMBL" id="JAHWGI010000983">
    <property type="protein sequence ID" value="KAK3919838.1"/>
    <property type="molecule type" value="Genomic_DNA"/>
</dbReference>
<dbReference type="InterPro" id="IPR009003">
    <property type="entry name" value="Peptidase_S1_PA"/>
</dbReference>
<keyword evidence="14" id="KW-1185">Reference proteome</keyword>
<dbReference type="SUPFAM" id="SSF50494">
    <property type="entry name" value="Trypsin-like serine proteases"/>
    <property type="match status" value="1"/>
</dbReference>
<dbReference type="EC" id="3.4.21.4" evidence="9"/>
<dbReference type="PRINTS" id="PR00722">
    <property type="entry name" value="CHYMOTRYPSIN"/>
</dbReference>
<dbReference type="InterPro" id="IPR018114">
    <property type="entry name" value="TRYPSIN_HIS"/>
</dbReference>
<dbReference type="GO" id="GO:0004252">
    <property type="term" value="F:serine-type endopeptidase activity"/>
    <property type="evidence" value="ECO:0007669"/>
    <property type="project" value="UniProtKB-EC"/>
</dbReference>
<dbReference type="InterPro" id="IPR050430">
    <property type="entry name" value="Peptidase_S1"/>
</dbReference>
<sequence length="482" mass="51554">MNGCEDDFRSAALYGGELRVHRRFTTTGRRQPDAAMAPAQHGTGSVPPWLQLQLLQLLLLARCSLQTNTLNSYVVNLPATNQDDHISRLSFSKMSGTGASGSSSAFAALPALTSGYVPALVNNALAAAVSSIGAPASSLPSAPSLPSVGPVASISSAALAPLTSLQLPSASRRLGAGRIVGGEDAQIRDFPYHAAWLLKDNLHCGASIIAPDWLLSAAHCFPNGNSTEGSAFRVGSSVAVTGGQLLYPVAFYQHPAWATHGLDYDIGLVRVEGMRVNNDTVQAIRLVEPGYRLLETDQLTITGWGLTQVRAAARGSAAPRAAALAPLTRGVHPLPTPVHQPTPVLQDKGEAHYYGGSYQLQKVNINPSEHSHCIEVYRRVNLVVTDHMLCAQGQHKDTCQGDSGGPLAMYSEYEPPRLLGIVSWGMGCAHERYPGVYVDLRHPAMRQFIENVQLAARTAPTPPAPRRLFTTAEPEERDARYL</sequence>
<dbReference type="Proteomes" id="UP001219518">
    <property type="component" value="Unassembled WGS sequence"/>
</dbReference>
<keyword evidence="3" id="KW-0222">Digestion</keyword>
<dbReference type="InterPro" id="IPR001254">
    <property type="entry name" value="Trypsin_dom"/>
</dbReference>
<dbReference type="PROSITE" id="PS00134">
    <property type="entry name" value="TRYPSIN_HIS"/>
    <property type="match status" value="1"/>
</dbReference>
<evidence type="ECO:0000313" key="14">
    <source>
        <dbReference type="Proteomes" id="UP001219518"/>
    </source>
</evidence>
<reference evidence="13" key="2">
    <citation type="journal article" date="2023" name="BMC Genomics">
        <title>Pest status, molecular evolution, and epigenetic factors derived from the genome assembly of Frankliniella fusca, a thysanopteran phytovirus vector.</title>
        <authorList>
            <person name="Catto M.A."/>
            <person name="Labadie P.E."/>
            <person name="Jacobson A.L."/>
            <person name="Kennedy G.G."/>
            <person name="Srinivasan R."/>
            <person name="Hunt B.G."/>
        </authorList>
    </citation>
    <scope>NUCLEOTIDE SEQUENCE</scope>
    <source>
        <strain evidence="13">PL_HMW_Pooled</strain>
    </source>
</reference>
<dbReference type="AlphaFoldDB" id="A0AAE1HEW8"/>
<evidence type="ECO:0000256" key="8">
    <source>
        <dbReference type="ARBA" id="ARBA00036320"/>
    </source>
</evidence>
<dbReference type="PROSITE" id="PS00135">
    <property type="entry name" value="TRYPSIN_SER"/>
    <property type="match status" value="1"/>
</dbReference>
<evidence type="ECO:0000256" key="1">
    <source>
        <dbReference type="ARBA" id="ARBA00007664"/>
    </source>
</evidence>
<organism evidence="13 14">
    <name type="scientific">Frankliniella fusca</name>
    <dbReference type="NCBI Taxonomy" id="407009"/>
    <lineage>
        <taxon>Eukaryota</taxon>
        <taxon>Metazoa</taxon>
        <taxon>Ecdysozoa</taxon>
        <taxon>Arthropoda</taxon>
        <taxon>Hexapoda</taxon>
        <taxon>Insecta</taxon>
        <taxon>Pterygota</taxon>
        <taxon>Neoptera</taxon>
        <taxon>Paraneoptera</taxon>
        <taxon>Thysanoptera</taxon>
        <taxon>Terebrantia</taxon>
        <taxon>Thripoidea</taxon>
        <taxon>Thripidae</taxon>
        <taxon>Frankliniella</taxon>
    </lineage>
</organism>
<evidence type="ECO:0000259" key="12">
    <source>
        <dbReference type="PROSITE" id="PS50240"/>
    </source>
</evidence>
<feature type="region of interest" description="Disordered" evidence="11">
    <location>
        <begin position="459"/>
        <end position="482"/>
    </location>
</feature>
<evidence type="ECO:0000256" key="11">
    <source>
        <dbReference type="SAM" id="MobiDB-lite"/>
    </source>
</evidence>
<dbReference type="PROSITE" id="PS50240">
    <property type="entry name" value="TRYPSIN_DOM"/>
    <property type="match status" value="1"/>
</dbReference>
<comment type="catalytic activity">
    <reaction evidence="8">
        <text>Preferential cleavage: Arg-|-Xaa, Lys-|-Xaa.</text>
        <dbReference type="EC" id="3.4.21.4"/>
    </reaction>
</comment>
<evidence type="ECO:0000313" key="13">
    <source>
        <dbReference type="EMBL" id="KAK3919838.1"/>
    </source>
</evidence>
<dbReference type="PANTHER" id="PTHR24276:SF97">
    <property type="entry name" value="GH13245P2-RELATED"/>
    <property type="match status" value="1"/>
</dbReference>
<dbReference type="GO" id="GO:0007586">
    <property type="term" value="P:digestion"/>
    <property type="evidence" value="ECO:0007669"/>
    <property type="project" value="UniProtKB-KW"/>
</dbReference>
<evidence type="ECO:0000256" key="9">
    <source>
        <dbReference type="ARBA" id="ARBA00038868"/>
    </source>
</evidence>
<accession>A0AAE1HEW8</accession>
<dbReference type="Pfam" id="PF00089">
    <property type="entry name" value="Trypsin"/>
    <property type="match status" value="2"/>
</dbReference>
<name>A0AAE1HEW8_9NEOP</name>
<evidence type="ECO:0000256" key="3">
    <source>
        <dbReference type="ARBA" id="ARBA00022757"/>
    </source>
</evidence>
<keyword evidence="2 10" id="KW-0645">Protease</keyword>
<gene>
    <name evidence="13" type="ORF">KUF71_009124</name>
</gene>
<keyword evidence="7" id="KW-1015">Disulfide bond</keyword>
<keyword evidence="6" id="KW-0865">Zymogen</keyword>
<evidence type="ECO:0000256" key="7">
    <source>
        <dbReference type="ARBA" id="ARBA00023157"/>
    </source>
</evidence>
<dbReference type="InterPro" id="IPR033116">
    <property type="entry name" value="TRYPSIN_SER"/>
</dbReference>
<feature type="domain" description="Peptidase S1" evidence="12">
    <location>
        <begin position="179"/>
        <end position="454"/>
    </location>
</feature>
<keyword evidence="5 10" id="KW-0720">Serine protease</keyword>
<dbReference type="Gene3D" id="2.40.10.10">
    <property type="entry name" value="Trypsin-like serine proteases"/>
    <property type="match status" value="3"/>
</dbReference>
<proteinExistence type="inferred from homology"/>